<keyword evidence="3" id="KW-0489">Methyltransferase</keyword>
<keyword evidence="4" id="KW-1185">Reference proteome</keyword>
<reference evidence="3" key="1">
    <citation type="submission" date="2023-06" db="EMBL/GenBank/DDBJ databases">
        <title>Genome-scale phylogeny and comparative genomics of the fungal order Sordariales.</title>
        <authorList>
            <consortium name="Lawrence Berkeley National Laboratory"/>
            <person name="Hensen N."/>
            <person name="Bonometti L."/>
            <person name="Westerberg I."/>
            <person name="Brannstrom I.O."/>
            <person name="Guillou S."/>
            <person name="Cros-Aarteil S."/>
            <person name="Calhoun S."/>
            <person name="Haridas S."/>
            <person name="Kuo A."/>
            <person name="Mondo S."/>
            <person name="Pangilinan J."/>
            <person name="Riley R."/>
            <person name="Labutti K."/>
            <person name="Andreopoulos B."/>
            <person name="Lipzen A."/>
            <person name="Chen C."/>
            <person name="Yanf M."/>
            <person name="Daum C."/>
            <person name="Ng V."/>
            <person name="Clum A."/>
            <person name="Steindorff A."/>
            <person name="Ohm R."/>
            <person name="Martin F."/>
            <person name="Silar P."/>
            <person name="Natvig D."/>
            <person name="Lalanne C."/>
            <person name="Gautier V."/>
            <person name="Ament-Velasquez S.L."/>
            <person name="Kruys A."/>
            <person name="Hutchinson M.I."/>
            <person name="Powell A.J."/>
            <person name="Barry K."/>
            <person name="Miller A.N."/>
            <person name="Grigoriev I.V."/>
            <person name="Debuchy R."/>
            <person name="Gladieux P."/>
            <person name="Thoren M.H."/>
            <person name="Johannesson H."/>
        </authorList>
    </citation>
    <scope>NUCLEOTIDE SEQUENCE</scope>
    <source>
        <strain evidence="3">8032-3</strain>
    </source>
</reference>
<dbReference type="AlphaFoldDB" id="A0AAJ0FMV3"/>
<organism evidence="3 4">
    <name type="scientific">Phialemonium atrogriseum</name>
    <dbReference type="NCBI Taxonomy" id="1093897"/>
    <lineage>
        <taxon>Eukaryota</taxon>
        <taxon>Fungi</taxon>
        <taxon>Dikarya</taxon>
        <taxon>Ascomycota</taxon>
        <taxon>Pezizomycotina</taxon>
        <taxon>Sordariomycetes</taxon>
        <taxon>Sordariomycetidae</taxon>
        <taxon>Cephalothecales</taxon>
        <taxon>Cephalothecaceae</taxon>
        <taxon>Phialemonium</taxon>
    </lineage>
</organism>
<keyword evidence="3" id="KW-0808">Transferase</keyword>
<dbReference type="Gene3D" id="3.40.50.150">
    <property type="entry name" value="Vaccinia Virus protein VP39"/>
    <property type="match status" value="1"/>
</dbReference>
<evidence type="ECO:0000256" key="1">
    <source>
        <dbReference type="ARBA" id="ARBA00038158"/>
    </source>
</evidence>
<gene>
    <name evidence="3" type="ORF">QBC33DRAFT_585344</name>
</gene>
<proteinExistence type="inferred from homology"/>
<feature type="region of interest" description="Disordered" evidence="2">
    <location>
        <begin position="1"/>
        <end position="30"/>
    </location>
</feature>
<dbReference type="SUPFAM" id="SSF53335">
    <property type="entry name" value="S-adenosyl-L-methionine-dependent methyltransferases"/>
    <property type="match status" value="1"/>
</dbReference>
<dbReference type="GO" id="GO:0032259">
    <property type="term" value="P:methylation"/>
    <property type="evidence" value="ECO:0007669"/>
    <property type="project" value="UniProtKB-KW"/>
</dbReference>
<dbReference type="EMBL" id="MU839006">
    <property type="protein sequence ID" value="KAK1768269.1"/>
    <property type="molecule type" value="Genomic_DNA"/>
</dbReference>
<accession>A0AAJ0FMV3</accession>
<comment type="similarity">
    <text evidence="1">Belongs to the methyltransferase superfamily. LaeA methyltransferase family.</text>
</comment>
<dbReference type="PANTHER" id="PTHR43591">
    <property type="entry name" value="METHYLTRANSFERASE"/>
    <property type="match status" value="1"/>
</dbReference>
<dbReference type="GO" id="GO:0008168">
    <property type="term" value="F:methyltransferase activity"/>
    <property type="evidence" value="ECO:0007669"/>
    <property type="project" value="UniProtKB-KW"/>
</dbReference>
<dbReference type="Pfam" id="PF13489">
    <property type="entry name" value="Methyltransf_23"/>
    <property type="match status" value="1"/>
</dbReference>
<evidence type="ECO:0000256" key="2">
    <source>
        <dbReference type="SAM" id="MobiDB-lite"/>
    </source>
</evidence>
<protein>
    <submittedName>
        <fullName evidence="3">S-adenosyl-L-methionine-dependent methyltransferase</fullName>
    </submittedName>
</protein>
<evidence type="ECO:0000313" key="4">
    <source>
        <dbReference type="Proteomes" id="UP001244011"/>
    </source>
</evidence>
<feature type="compositionally biased region" description="Polar residues" evidence="2">
    <location>
        <begin position="19"/>
        <end position="29"/>
    </location>
</feature>
<sequence>MSAADQGHILVPDEEEDTASSTQSVTSSILDYRRENGRTYHRYKDGKYNLPNDDAENERLDLQHHLFLLTFNDKLGLAPPNNPESKVGRVLDLGTGTGIWAMDFADDHPAAKVIGIDLSATQPTFVPPNVEFYVDDIDEEWNYSQPFDYIHSRMMNFSVKSWPDYLTHCFENLTPGGYVELQEIGISAKSDDDTLKDDHTLSQWLKYLHEASVKLGREFKDLDNFKDMMRDAGFVDVVETRFKWPSNGWPRDKRDKMLGKWNNENMATALEAATMAPFTRALGWSKEEVTVFLTDVRKDLNNPAIHAYWPIFSVYGKRPEK</sequence>
<dbReference type="GeneID" id="85314621"/>
<dbReference type="CDD" id="cd02440">
    <property type="entry name" value="AdoMet_MTases"/>
    <property type="match status" value="1"/>
</dbReference>
<dbReference type="RefSeq" id="XP_060284482.1">
    <property type="nucleotide sequence ID" value="XM_060431434.1"/>
</dbReference>
<comment type="caution">
    <text evidence="3">The sequence shown here is derived from an EMBL/GenBank/DDBJ whole genome shotgun (WGS) entry which is preliminary data.</text>
</comment>
<dbReference type="InterPro" id="IPR029063">
    <property type="entry name" value="SAM-dependent_MTases_sf"/>
</dbReference>
<evidence type="ECO:0000313" key="3">
    <source>
        <dbReference type="EMBL" id="KAK1768269.1"/>
    </source>
</evidence>
<dbReference type="PANTHER" id="PTHR43591:SF24">
    <property type="entry name" value="2-METHOXY-6-POLYPRENYL-1,4-BENZOQUINOL METHYLASE, MITOCHONDRIAL"/>
    <property type="match status" value="1"/>
</dbReference>
<name>A0AAJ0FMV3_9PEZI</name>
<dbReference type="Proteomes" id="UP001244011">
    <property type="component" value="Unassembled WGS sequence"/>
</dbReference>